<name>A0AAV7CPY3_ENGPU</name>
<gene>
    <name evidence="1" type="ORF">GDO81_005572</name>
</gene>
<dbReference type="AlphaFoldDB" id="A0AAV7CPY3"/>
<reference evidence="1" key="1">
    <citation type="thesis" date="2020" institute="ProQuest LLC" country="789 East Eisenhower Parkway, Ann Arbor, MI, USA">
        <title>Comparative Genomics and Chromosome Evolution.</title>
        <authorList>
            <person name="Mudd A.B."/>
        </authorList>
    </citation>
    <scope>NUCLEOTIDE SEQUENCE</scope>
    <source>
        <strain evidence="1">237g6f4</strain>
        <tissue evidence="1">Blood</tissue>
    </source>
</reference>
<evidence type="ECO:0000313" key="2">
    <source>
        <dbReference type="Proteomes" id="UP000824782"/>
    </source>
</evidence>
<protein>
    <submittedName>
        <fullName evidence="1">Uncharacterized protein</fullName>
    </submittedName>
</protein>
<keyword evidence="2" id="KW-1185">Reference proteome</keyword>
<sequence>MRFILQFYLHGVSDLQHYYGFGGCHCRSNVIINEYTVHRLTFSSYSEAIVSTYEYNMMTRYGKLKLCFNTTTFCCCTYVS</sequence>
<dbReference type="EMBL" id="WNYA01000002">
    <property type="protein sequence ID" value="KAG8587109.1"/>
    <property type="molecule type" value="Genomic_DNA"/>
</dbReference>
<comment type="caution">
    <text evidence="1">The sequence shown here is derived from an EMBL/GenBank/DDBJ whole genome shotgun (WGS) entry which is preliminary data.</text>
</comment>
<dbReference type="Proteomes" id="UP000824782">
    <property type="component" value="Unassembled WGS sequence"/>
</dbReference>
<evidence type="ECO:0000313" key="1">
    <source>
        <dbReference type="EMBL" id="KAG8587109.1"/>
    </source>
</evidence>
<proteinExistence type="predicted"/>
<accession>A0AAV7CPY3</accession>
<organism evidence="1 2">
    <name type="scientific">Engystomops pustulosus</name>
    <name type="common">Tungara frog</name>
    <name type="synonym">Physalaemus pustulosus</name>
    <dbReference type="NCBI Taxonomy" id="76066"/>
    <lineage>
        <taxon>Eukaryota</taxon>
        <taxon>Metazoa</taxon>
        <taxon>Chordata</taxon>
        <taxon>Craniata</taxon>
        <taxon>Vertebrata</taxon>
        <taxon>Euteleostomi</taxon>
        <taxon>Amphibia</taxon>
        <taxon>Batrachia</taxon>
        <taxon>Anura</taxon>
        <taxon>Neobatrachia</taxon>
        <taxon>Hyloidea</taxon>
        <taxon>Leptodactylidae</taxon>
        <taxon>Leiuperinae</taxon>
        <taxon>Engystomops</taxon>
    </lineage>
</organism>